<evidence type="ECO:0000313" key="2">
    <source>
        <dbReference type="Proteomes" id="UP000187185"/>
    </source>
</evidence>
<reference evidence="1 2" key="1">
    <citation type="submission" date="2016-12" db="EMBL/GenBank/DDBJ databases">
        <title>Complete genome sequence of Microbacterium aurum KACC 15219.</title>
        <authorList>
            <person name="Jung Y."/>
            <person name="Shin J.-H."/>
            <person name="Lee Y.-J."/>
            <person name="Yi H."/>
            <person name="Bahn Y.-S."/>
            <person name="Kim J.F."/>
            <person name="Lee D.-W."/>
        </authorList>
    </citation>
    <scope>NUCLEOTIDE SEQUENCE [LARGE SCALE GENOMIC DNA]</scope>
    <source>
        <strain evidence="1 2">KACC 15219</strain>
    </source>
</reference>
<accession>A0A1P8UAJ4</accession>
<proteinExistence type="predicted"/>
<name>A0A1P8UAJ4_9MICO</name>
<dbReference type="AlphaFoldDB" id="A0A1P8UAJ4"/>
<evidence type="ECO:0000313" key="1">
    <source>
        <dbReference type="EMBL" id="APZ35142.1"/>
    </source>
</evidence>
<dbReference type="Proteomes" id="UP000187185">
    <property type="component" value="Chromosome"/>
</dbReference>
<gene>
    <name evidence="1" type="ORF">BOH66_13445</name>
</gene>
<protein>
    <submittedName>
        <fullName evidence="1">Uncharacterized protein</fullName>
    </submittedName>
</protein>
<dbReference type="RefSeq" id="WP_076691521.1">
    <property type="nucleotide sequence ID" value="NZ_CP018762.1"/>
</dbReference>
<dbReference type="EMBL" id="CP018762">
    <property type="protein sequence ID" value="APZ35142.1"/>
    <property type="molecule type" value="Genomic_DNA"/>
</dbReference>
<organism evidence="1 2">
    <name type="scientific">Microbacterium aurum</name>
    <dbReference type="NCBI Taxonomy" id="36805"/>
    <lineage>
        <taxon>Bacteria</taxon>
        <taxon>Bacillati</taxon>
        <taxon>Actinomycetota</taxon>
        <taxon>Actinomycetes</taxon>
        <taxon>Micrococcales</taxon>
        <taxon>Microbacteriaceae</taxon>
        <taxon>Microbacterium</taxon>
    </lineage>
</organism>
<dbReference type="OrthoDB" id="775526at2"/>
<dbReference type="KEGG" id="maur:BOH66_13445"/>
<sequence>MIASPQAIRIDRGGIAAEAVISWRYERDGWTVELASAATGAVAAHAADAFEALCRVREGLEPEGWRVGVAGAQADVWPSGMARDQGGGLAAYRLGAEADAVVDTFAPVDPTTTSTVAAQQAVAERAGLGRPSA</sequence>
<keyword evidence="2" id="KW-1185">Reference proteome</keyword>
<dbReference type="STRING" id="36805.BOH66_13445"/>